<comment type="caution">
    <text evidence="3">The sequence shown here is derived from an EMBL/GenBank/DDBJ whole genome shotgun (WGS) entry which is preliminary data.</text>
</comment>
<protein>
    <recommendedName>
        <fullName evidence="2">Hemerythrin-like domain-containing protein</fullName>
    </recommendedName>
</protein>
<sequence>MAQNSILNLMVAHHALLETLLVVFKDEFETNPVAAGAALDEFKWELEKHIFGEEKVIFKFCSVGETALCQLVQELVQEHELMLETLNDFRQNLATKTKADVEAFHNLMTEHRKEEEEILYPSLDRELDEAQRRAILEKINQIPMRKYTG</sequence>
<gene>
    <name evidence="3" type="ORF">UY16_C0073G0001</name>
</gene>
<dbReference type="Pfam" id="PF01814">
    <property type="entry name" value="Hemerythrin"/>
    <property type="match status" value="1"/>
</dbReference>
<dbReference type="EMBL" id="LCOY01000073">
    <property type="protein sequence ID" value="KKU85624.1"/>
    <property type="molecule type" value="Genomic_DNA"/>
</dbReference>
<dbReference type="AlphaFoldDB" id="A0A0G1TV43"/>
<keyword evidence="1" id="KW-0175">Coiled coil</keyword>
<evidence type="ECO:0000313" key="4">
    <source>
        <dbReference type="Proteomes" id="UP000034739"/>
    </source>
</evidence>
<proteinExistence type="predicted"/>
<organism evidence="3 4">
    <name type="scientific">Candidatus Gottesmanbacteria bacterium GW2011_GWA2_47_9</name>
    <dbReference type="NCBI Taxonomy" id="1618445"/>
    <lineage>
        <taxon>Bacteria</taxon>
        <taxon>Candidatus Gottesmaniibacteriota</taxon>
    </lineage>
</organism>
<evidence type="ECO:0000256" key="1">
    <source>
        <dbReference type="SAM" id="Coils"/>
    </source>
</evidence>
<evidence type="ECO:0000313" key="3">
    <source>
        <dbReference type="EMBL" id="KKU85624.1"/>
    </source>
</evidence>
<reference evidence="3 4" key="1">
    <citation type="journal article" date="2015" name="Nature">
        <title>rRNA introns, odd ribosomes, and small enigmatic genomes across a large radiation of phyla.</title>
        <authorList>
            <person name="Brown C.T."/>
            <person name="Hug L.A."/>
            <person name="Thomas B.C."/>
            <person name="Sharon I."/>
            <person name="Castelle C.J."/>
            <person name="Singh A."/>
            <person name="Wilkins M.J."/>
            <person name="Williams K.H."/>
            <person name="Banfield J.F."/>
        </authorList>
    </citation>
    <scope>NUCLEOTIDE SEQUENCE [LARGE SCALE GENOMIC DNA]</scope>
</reference>
<dbReference type="InterPro" id="IPR012312">
    <property type="entry name" value="Hemerythrin-like"/>
</dbReference>
<feature type="domain" description="Hemerythrin-like" evidence="2">
    <location>
        <begin position="7"/>
        <end position="121"/>
    </location>
</feature>
<evidence type="ECO:0000259" key="2">
    <source>
        <dbReference type="Pfam" id="PF01814"/>
    </source>
</evidence>
<name>A0A0G1TV43_9BACT</name>
<dbReference type="Proteomes" id="UP000034739">
    <property type="component" value="Unassembled WGS sequence"/>
</dbReference>
<dbReference type="Gene3D" id="1.20.120.520">
    <property type="entry name" value="nmb1532 protein domain like"/>
    <property type="match status" value="1"/>
</dbReference>
<feature type="coiled-coil region" evidence="1">
    <location>
        <begin position="72"/>
        <end position="133"/>
    </location>
</feature>
<accession>A0A0G1TV43</accession>